<proteinExistence type="inferred from homology"/>
<evidence type="ECO:0000256" key="2">
    <source>
        <dbReference type="ARBA" id="ARBA00022448"/>
    </source>
</evidence>
<evidence type="ECO:0000259" key="11">
    <source>
        <dbReference type="PROSITE" id="PS50929"/>
    </source>
</evidence>
<evidence type="ECO:0000256" key="1">
    <source>
        <dbReference type="ARBA" id="ARBA00008575"/>
    </source>
</evidence>
<accession>A0AAD3HJA3</accession>
<evidence type="ECO:0000313" key="13">
    <source>
        <dbReference type="Proteomes" id="UP001054857"/>
    </source>
</evidence>
<evidence type="ECO:0000256" key="7">
    <source>
        <dbReference type="ARBA" id="ARBA00023136"/>
    </source>
</evidence>
<evidence type="ECO:0000259" key="10">
    <source>
        <dbReference type="PROSITE" id="PS50893"/>
    </source>
</evidence>
<feature type="compositionally biased region" description="Low complexity" evidence="8">
    <location>
        <begin position="680"/>
        <end position="735"/>
    </location>
</feature>
<dbReference type="PANTHER" id="PTHR11384:SF59">
    <property type="entry name" value="LYSOSOMAL COBALAMIN TRANSPORTER ABCD4"/>
    <property type="match status" value="1"/>
</dbReference>
<dbReference type="SMART" id="SM00382">
    <property type="entry name" value="AAA"/>
    <property type="match status" value="1"/>
</dbReference>
<protein>
    <submittedName>
        <fullName evidence="12">Uncharacterized protein</fullName>
    </submittedName>
</protein>
<dbReference type="InterPro" id="IPR027417">
    <property type="entry name" value="P-loop_NTPase"/>
</dbReference>
<feature type="region of interest" description="Disordered" evidence="8">
    <location>
        <begin position="760"/>
        <end position="800"/>
    </location>
</feature>
<keyword evidence="6 9" id="KW-1133">Transmembrane helix</keyword>
<dbReference type="PROSITE" id="PS50929">
    <property type="entry name" value="ABC_TM1F"/>
    <property type="match status" value="1"/>
</dbReference>
<keyword evidence="2" id="KW-0813">Transport</keyword>
<organism evidence="12 13">
    <name type="scientific">Astrephomene gubernaculifera</name>
    <dbReference type="NCBI Taxonomy" id="47775"/>
    <lineage>
        <taxon>Eukaryota</taxon>
        <taxon>Viridiplantae</taxon>
        <taxon>Chlorophyta</taxon>
        <taxon>core chlorophytes</taxon>
        <taxon>Chlorophyceae</taxon>
        <taxon>CS clade</taxon>
        <taxon>Chlamydomonadales</taxon>
        <taxon>Astrephomenaceae</taxon>
        <taxon>Astrephomene</taxon>
    </lineage>
</organism>
<dbReference type="AlphaFoldDB" id="A0AAD3HJA3"/>
<reference evidence="12 13" key="1">
    <citation type="journal article" date="2021" name="Sci. Rep.">
        <title>Genome sequencing of the multicellular alga Astrephomene provides insights into convergent evolution of germ-soma differentiation.</title>
        <authorList>
            <person name="Yamashita S."/>
            <person name="Yamamoto K."/>
            <person name="Matsuzaki R."/>
            <person name="Suzuki S."/>
            <person name="Yamaguchi H."/>
            <person name="Hirooka S."/>
            <person name="Minakuchi Y."/>
            <person name="Miyagishima S."/>
            <person name="Kawachi M."/>
            <person name="Toyoda A."/>
            <person name="Nozaki H."/>
        </authorList>
    </citation>
    <scope>NUCLEOTIDE SEQUENCE [LARGE SCALE GENOMIC DNA]</scope>
    <source>
        <strain evidence="12 13">NIES-4017</strain>
    </source>
</reference>
<feature type="transmembrane region" description="Helical" evidence="9">
    <location>
        <begin position="255"/>
        <end position="275"/>
    </location>
</feature>
<sequence>DEYASHCERQQSLTLASQRLSPYALKHRRATCDPLHEFQTGFPVALTSSLKPNALMLCIRRQLPGRLQSRQATQRRPLRVAWRSLPRVAPPQRDGNQAPAVAKRADGPSTDLRVILERLVQLGLPYWQTEPSARWKLAGVVGLTLSTTVVSVIFNFLGRDFFTALSEKDEAAFHWQLAKYLGGFAAGIPVFVFRGYFQSKLSLEWRQWLTQSLLSDYLSRRAFYSLQQGGEVDNPDQRIAADVATFTDTALSLSLTALNALIDLVSFSGILFAIYPPLFGALLAYALGGTAASVALGKNLVTLNFQQEAREADLRYGLVRVRENAESIAFYGGEEQERELLKQRLQAAVTNYLGLLVASRNLDFFTSFYRYLIQLLPAAVVAPLFFQGKIDFGVINQSQSAFNHILNDVSLVIYQIESLAGFSAVVDRLGEFNEAISARRGLQDRQEAAAAEEEEEREREKEAAVLETVIEVEATEVVAAAAAGDSSNGSSSSSNSGSSGSGGSVAAAGEGQLGGQQQQQQEEAAPPLPGIRLRFLSEEQQAEQHQQHLQQRQQHPQQQQRHAAGGSSAAPAAQPPLLHIRGLTLVTPRGGDVLLRGLDLQVPRGSSLLIMGPSGAGKTSLLRAVAGLWSEGGGRVAVGAGRAQVVFLPQRPYMVLGSLREQALYPRRYGEACNGDTTPADSNGSSSAPTSGTTTTAATSNSSGDGNGASSISSNGDSNPVATPAASSSSSSRPLPSDEEVLRVLRLVQLGHLLARYAHKPPAAAPPSTSSGTDTNSSNSNSTGNSNAPDHHHHPDHNSSLSALDAVADWASTLSLGEQQRLGWARLLLARPQLALLDEATSALDQDTEAKLYRALQQSGITYVSVGHRSSLREYHTTLLLLRNEGGSSSGGEGSSGATWEVRQLAAGDGAAASSAAAAAAAAGGVGQQR</sequence>
<keyword evidence="7 9" id="KW-0472">Membrane</keyword>
<dbReference type="Gene3D" id="1.20.1560.10">
    <property type="entry name" value="ABC transporter type 1, transmembrane domain"/>
    <property type="match status" value="1"/>
</dbReference>
<evidence type="ECO:0000256" key="9">
    <source>
        <dbReference type="SAM" id="Phobius"/>
    </source>
</evidence>
<keyword evidence="4" id="KW-0547">Nucleotide-binding</keyword>
<dbReference type="InterPro" id="IPR003439">
    <property type="entry name" value="ABC_transporter-like_ATP-bd"/>
</dbReference>
<dbReference type="GO" id="GO:0016020">
    <property type="term" value="C:membrane"/>
    <property type="evidence" value="ECO:0007669"/>
    <property type="project" value="InterPro"/>
</dbReference>
<dbReference type="PANTHER" id="PTHR11384">
    <property type="entry name" value="ATP-BINDING CASSETTE, SUB-FAMILY D MEMBER"/>
    <property type="match status" value="1"/>
</dbReference>
<dbReference type="GO" id="GO:0140359">
    <property type="term" value="F:ABC-type transporter activity"/>
    <property type="evidence" value="ECO:0007669"/>
    <property type="project" value="InterPro"/>
</dbReference>
<dbReference type="PROSITE" id="PS50893">
    <property type="entry name" value="ABC_TRANSPORTER_2"/>
    <property type="match status" value="1"/>
</dbReference>
<feature type="transmembrane region" description="Helical" evidence="9">
    <location>
        <begin position="137"/>
        <end position="157"/>
    </location>
</feature>
<dbReference type="InterPro" id="IPR017871">
    <property type="entry name" value="ABC_transporter-like_CS"/>
</dbReference>
<feature type="transmembrane region" description="Helical" evidence="9">
    <location>
        <begin position="177"/>
        <end position="197"/>
    </location>
</feature>
<dbReference type="Proteomes" id="UP001054857">
    <property type="component" value="Unassembled WGS sequence"/>
</dbReference>
<keyword evidence="13" id="KW-1185">Reference proteome</keyword>
<feature type="non-terminal residue" evidence="12">
    <location>
        <position position="930"/>
    </location>
</feature>
<dbReference type="InterPro" id="IPR011527">
    <property type="entry name" value="ABC1_TM_dom"/>
</dbReference>
<feature type="domain" description="ABC transmembrane type-1" evidence="11">
    <location>
        <begin position="138"/>
        <end position="421"/>
    </location>
</feature>
<dbReference type="PROSITE" id="PS00211">
    <property type="entry name" value="ABC_TRANSPORTER_1"/>
    <property type="match status" value="1"/>
</dbReference>
<evidence type="ECO:0000256" key="6">
    <source>
        <dbReference type="ARBA" id="ARBA00022989"/>
    </source>
</evidence>
<dbReference type="Pfam" id="PF00005">
    <property type="entry name" value="ABC_tran"/>
    <property type="match status" value="1"/>
</dbReference>
<dbReference type="SUPFAM" id="SSF90123">
    <property type="entry name" value="ABC transporter transmembrane region"/>
    <property type="match status" value="1"/>
</dbReference>
<feature type="compositionally biased region" description="Low complexity" evidence="8">
    <location>
        <begin position="766"/>
        <end position="787"/>
    </location>
</feature>
<feature type="region of interest" description="Disordered" evidence="8">
    <location>
        <begin position="482"/>
        <end position="525"/>
    </location>
</feature>
<evidence type="ECO:0000256" key="8">
    <source>
        <dbReference type="SAM" id="MobiDB-lite"/>
    </source>
</evidence>
<evidence type="ECO:0000256" key="4">
    <source>
        <dbReference type="ARBA" id="ARBA00022741"/>
    </source>
</evidence>
<evidence type="ECO:0000313" key="12">
    <source>
        <dbReference type="EMBL" id="GFR42440.1"/>
    </source>
</evidence>
<dbReference type="InterPro" id="IPR003593">
    <property type="entry name" value="AAA+_ATPase"/>
</dbReference>
<evidence type="ECO:0000256" key="3">
    <source>
        <dbReference type="ARBA" id="ARBA00022692"/>
    </source>
</evidence>
<feature type="compositionally biased region" description="Low complexity" evidence="8">
    <location>
        <begin position="543"/>
        <end position="573"/>
    </location>
</feature>
<keyword evidence="3 9" id="KW-0812">Transmembrane</keyword>
<feature type="domain" description="ABC transporter" evidence="10">
    <location>
        <begin position="578"/>
        <end position="910"/>
    </location>
</feature>
<dbReference type="EMBL" id="BMAR01000003">
    <property type="protein sequence ID" value="GFR42440.1"/>
    <property type="molecule type" value="Genomic_DNA"/>
</dbReference>
<feature type="region of interest" description="Disordered" evidence="8">
    <location>
        <begin position="539"/>
        <end position="573"/>
    </location>
</feature>
<dbReference type="InterPro" id="IPR036640">
    <property type="entry name" value="ABC1_TM_sf"/>
</dbReference>
<name>A0AAD3HJA3_9CHLO</name>
<dbReference type="InterPro" id="IPR050835">
    <property type="entry name" value="ABC_transporter_sub-D"/>
</dbReference>
<gene>
    <name evidence="12" type="ORF">Agub_g3347</name>
</gene>
<dbReference type="GO" id="GO:0016887">
    <property type="term" value="F:ATP hydrolysis activity"/>
    <property type="evidence" value="ECO:0007669"/>
    <property type="project" value="InterPro"/>
</dbReference>
<dbReference type="SUPFAM" id="SSF52540">
    <property type="entry name" value="P-loop containing nucleoside triphosphate hydrolases"/>
    <property type="match status" value="1"/>
</dbReference>
<keyword evidence="5" id="KW-0067">ATP-binding</keyword>
<comment type="caution">
    <text evidence="12">The sequence shown here is derived from an EMBL/GenBank/DDBJ whole genome shotgun (WGS) entry which is preliminary data.</text>
</comment>
<comment type="similarity">
    <text evidence="1">Belongs to the ABC transporter superfamily. ABCD family. Peroxisomal fatty acyl CoA transporter (TC 3.A.1.203) subfamily.</text>
</comment>
<dbReference type="Pfam" id="PF06472">
    <property type="entry name" value="ABC_membrane_2"/>
    <property type="match status" value="1"/>
</dbReference>
<evidence type="ECO:0000256" key="5">
    <source>
        <dbReference type="ARBA" id="ARBA00022840"/>
    </source>
</evidence>
<feature type="region of interest" description="Disordered" evidence="8">
    <location>
        <begin position="670"/>
        <end position="737"/>
    </location>
</feature>
<dbReference type="Gene3D" id="3.40.50.300">
    <property type="entry name" value="P-loop containing nucleotide triphosphate hydrolases"/>
    <property type="match status" value="2"/>
</dbReference>
<dbReference type="GO" id="GO:0005524">
    <property type="term" value="F:ATP binding"/>
    <property type="evidence" value="ECO:0007669"/>
    <property type="project" value="UniProtKB-KW"/>
</dbReference>